<dbReference type="InterPro" id="IPR016161">
    <property type="entry name" value="Ald_DH/histidinol_DH"/>
</dbReference>
<dbReference type="PANTHER" id="PTHR43521:SF1">
    <property type="entry name" value="ALPHA-AMINOADIPIC SEMIALDEHYDE DEHYDROGENASE"/>
    <property type="match status" value="1"/>
</dbReference>
<comment type="similarity">
    <text evidence="6">Belongs to the aldehyde dehydrogenase family.</text>
</comment>
<keyword evidence="9" id="KW-1185">Reference proteome</keyword>
<evidence type="ECO:0000256" key="5">
    <source>
        <dbReference type="PROSITE-ProRule" id="PRU10007"/>
    </source>
</evidence>
<dbReference type="InterPro" id="IPR016163">
    <property type="entry name" value="Ald_DH_C"/>
</dbReference>
<gene>
    <name evidence="8" type="ORF">OTERR_00490</name>
</gene>
<evidence type="ECO:0000256" key="1">
    <source>
        <dbReference type="ARBA" id="ARBA00011881"/>
    </source>
</evidence>
<accession>A0A5C1E4A4</accession>
<name>A0A5C1E4A4_9RHOO</name>
<feature type="domain" description="Aldehyde dehydrogenase" evidence="7">
    <location>
        <begin position="12"/>
        <end position="470"/>
    </location>
</feature>
<evidence type="ECO:0000256" key="6">
    <source>
        <dbReference type="RuleBase" id="RU003345"/>
    </source>
</evidence>
<keyword evidence="3" id="KW-0520">NAD</keyword>
<keyword evidence="2 6" id="KW-0560">Oxidoreductase</keyword>
<dbReference type="RefSeq" id="WP_149424504.1">
    <property type="nucleotide sequence ID" value="NZ_CP022579.1"/>
</dbReference>
<comment type="subunit">
    <text evidence="1">Homotetramer.</text>
</comment>
<evidence type="ECO:0000259" key="7">
    <source>
        <dbReference type="Pfam" id="PF00171"/>
    </source>
</evidence>
<dbReference type="EMBL" id="CP022579">
    <property type="protein sequence ID" value="QEL63525.1"/>
    <property type="molecule type" value="Genomic_DNA"/>
</dbReference>
<evidence type="ECO:0000256" key="3">
    <source>
        <dbReference type="ARBA" id="ARBA00023027"/>
    </source>
</evidence>
<protein>
    <recommendedName>
        <fullName evidence="4">aldehyde dehydrogenase (NAD(+))</fullName>
        <ecNumber evidence="4">1.2.1.3</ecNumber>
    </recommendedName>
</protein>
<organism evidence="8 9">
    <name type="scientific">Oryzomicrobium terrae</name>
    <dbReference type="NCBI Taxonomy" id="1735038"/>
    <lineage>
        <taxon>Bacteria</taxon>
        <taxon>Pseudomonadati</taxon>
        <taxon>Pseudomonadota</taxon>
        <taxon>Betaproteobacteria</taxon>
        <taxon>Rhodocyclales</taxon>
        <taxon>Rhodocyclaceae</taxon>
        <taxon>Oryzomicrobium</taxon>
    </lineage>
</organism>
<dbReference type="Gene3D" id="3.40.605.10">
    <property type="entry name" value="Aldehyde Dehydrogenase, Chain A, domain 1"/>
    <property type="match status" value="1"/>
</dbReference>
<sequence length="492" mass="51398">MNGTGALLPRQLVSVNPASGHELGRVAVTSAEEAADQVAVSAAAFRRWREVPAPRRGLLVRAIADALRRDKARLAALVSAEVGKIRSEAEGEIQEMIDMADYAVGLSRQLHGLTLPSERPGHRLLEQWHPLGAVLVITAFNFPAAVWAWNAFVAAVCGDTVVWKPSSKAPLTAQAISQLVEAVVSERLAEVDGRGVFATVYSDEPATLDGLVGDGRLPLVSFTGSSATGRRVAVAVARRLGRSLLECSGNNAMIVDETADLELAAQALFFGAMGTAGQRCTSTRRAFVHRAVLPALEARLAAACKAAPVGDPTDPATLVGPLIDEAARQRFLAAVAAREAAGETRLAGGRALPGPGHFVTPALFRAEAMAPRHREEVFGPLLTLFPYDDFAAAIAAHNDVPQGLSGALFTRDLGRAERFLSAAGADTGLANVNTGTSGAEIGAAFGGEKDTGGGREAGSDSWKAYMRRQTNVINDGAALPLAQGVRFSLPGA</sequence>
<dbReference type="Pfam" id="PF00171">
    <property type="entry name" value="Aldedh"/>
    <property type="match status" value="1"/>
</dbReference>
<dbReference type="Proteomes" id="UP000323671">
    <property type="component" value="Chromosome"/>
</dbReference>
<dbReference type="PANTHER" id="PTHR43521">
    <property type="entry name" value="ALPHA-AMINOADIPIC SEMIALDEHYDE DEHYDROGENASE"/>
    <property type="match status" value="1"/>
</dbReference>
<evidence type="ECO:0000256" key="4">
    <source>
        <dbReference type="ARBA" id="ARBA00024226"/>
    </source>
</evidence>
<evidence type="ECO:0000256" key="2">
    <source>
        <dbReference type="ARBA" id="ARBA00023002"/>
    </source>
</evidence>
<dbReference type="InterPro" id="IPR044638">
    <property type="entry name" value="ALDH7A1-like"/>
</dbReference>
<dbReference type="KEGG" id="otr:OTERR_00490"/>
<dbReference type="InterPro" id="IPR016162">
    <property type="entry name" value="Ald_DH_N"/>
</dbReference>
<evidence type="ECO:0000313" key="9">
    <source>
        <dbReference type="Proteomes" id="UP000323671"/>
    </source>
</evidence>
<dbReference type="GO" id="GO:0004029">
    <property type="term" value="F:aldehyde dehydrogenase (NAD+) activity"/>
    <property type="evidence" value="ECO:0007669"/>
    <property type="project" value="UniProtKB-EC"/>
</dbReference>
<dbReference type="InterPro" id="IPR029510">
    <property type="entry name" value="Ald_DH_CS_GLU"/>
</dbReference>
<dbReference type="AlphaFoldDB" id="A0A5C1E4A4"/>
<dbReference type="InterPro" id="IPR015590">
    <property type="entry name" value="Aldehyde_DH_dom"/>
</dbReference>
<dbReference type="Gene3D" id="3.40.309.10">
    <property type="entry name" value="Aldehyde Dehydrogenase, Chain A, domain 2"/>
    <property type="match status" value="1"/>
</dbReference>
<dbReference type="EC" id="1.2.1.3" evidence="4"/>
<proteinExistence type="inferred from homology"/>
<dbReference type="SUPFAM" id="SSF53720">
    <property type="entry name" value="ALDH-like"/>
    <property type="match status" value="1"/>
</dbReference>
<feature type="active site" evidence="5">
    <location>
        <position position="246"/>
    </location>
</feature>
<dbReference type="PROSITE" id="PS00687">
    <property type="entry name" value="ALDEHYDE_DEHYDR_GLU"/>
    <property type="match status" value="1"/>
</dbReference>
<reference evidence="8 9" key="1">
    <citation type="submission" date="2017-07" db="EMBL/GenBank/DDBJ databases">
        <title>Complete genome sequence of Oryzomicrobium terrae TPP412.</title>
        <authorList>
            <person name="Chiu L.-W."/>
            <person name="Lo K.-J."/>
            <person name="Tsai Y.-M."/>
            <person name="Lin S.-S."/>
            <person name="Kuo C.-H."/>
            <person name="Liu C.-T."/>
        </authorList>
    </citation>
    <scope>NUCLEOTIDE SEQUENCE [LARGE SCALE GENOMIC DNA]</scope>
    <source>
        <strain evidence="8 9">TPP412</strain>
    </source>
</reference>
<evidence type="ECO:0000313" key="8">
    <source>
        <dbReference type="EMBL" id="QEL63525.1"/>
    </source>
</evidence>